<reference evidence="2" key="1">
    <citation type="journal article" date="2019" name="Int. J. Syst. Evol. Microbiol.">
        <title>The Global Catalogue of Microorganisms (GCM) 10K type strain sequencing project: providing services to taxonomists for standard genome sequencing and annotation.</title>
        <authorList>
            <consortium name="The Broad Institute Genomics Platform"/>
            <consortium name="The Broad Institute Genome Sequencing Center for Infectious Disease"/>
            <person name="Wu L."/>
            <person name="Ma J."/>
        </authorList>
    </citation>
    <scope>NUCLEOTIDE SEQUENCE [LARGE SCALE GENOMIC DNA]</scope>
    <source>
        <strain evidence="2">KCTC 52438</strain>
    </source>
</reference>
<name>A0ABV7HDZ3_9GAMM</name>
<accession>A0ABV7HDZ3</accession>
<dbReference type="EMBL" id="JBHRSZ010000002">
    <property type="protein sequence ID" value="MFC3150335.1"/>
    <property type="molecule type" value="Genomic_DNA"/>
</dbReference>
<evidence type="ECO:0000313" key="2">
    <source>
        <dbReference type="Proteomes" id="UP001595476"/>
    </source>
</evidence>
<keyword evidence="2" id="KW-1185">Reference proteome</keyword>
<comment type="caution">
    <text evidence="1">The sequence shown here is derived from an EMBL/GenBank/DDBJ whole genome shotgun (WGS) entry which is preliminary data.</text>
</comment>
<sequence length="103" mass="11693">MYTTSKLIAEQGLPQFFLDGTQKYSFNAEKIFQDFYILGKETHEYDGKAASDLTDKALVVIATHKQADSISRQEVHQVITDLLYMNGFANAAIYVQQRQQLPS</sequence>
<proteinExistence type="predicted"/>
<protein>
    <recommendedName>
        <fullName evidence="3">ATP-cone domain-containing protein</fullName>
    </recommendedName>
</protein>
<dbReference type="Proteomes" id="UP001595476">
    <property type="component" value="Unassembled WGS sequence"/>
</dbReference>
<gene>
    <name evidence="1" type="ORF">ACFOEK_04800</name>
</gene>
<evidence type="ECO:0000313" key="1">
    <source>
        <dbReference type="EMBL" id="MFC3150335.1"/>
    </source>
</evidence>
<dbReference type="RefSeq" id="WP_386716953.1">
    <property type="nucleotide sequence ID" value="NZ_JBHRSZ010000002.1"/>
</dbReference>
<organism evidence="1 2">
    <name type="scientific">Litoribrevibacter euphylliae</name>
    <dbReference type="NCBI Taxonomy" id="1834034"/>
    <lineage>
        <taxon>Bacteria</taxon>
        <taxon>Pseudomonadati</taxon>
        <taxon>Pseudomonadota</taxon>
        <taxon>Gammaproteobacteria</taxon>
        <taxon>Oceanospirillales</taxon>
        <taxon>Oceanospirillaceae</taxon>
        <taxon>Litoribrevibacter</taxon>
    </lineage>
</organism>
<evidence type="ECO:0008006" key="3">
    <source>
        <dbReference type="Google" id="ProtNLM"/>
    </source>
</evidence>